<dbReference type="Pfam" id="PF01551">
    <property type="entry name" value="Peptidase_M23"/>
    <property type="match status" value="1"/>
</dbReference>
<protein>
    <recommendedName>
        <fullName evidence="2">M23ase beta-sheet core domain-containing protein</fullName>
    </recommendedName>
</protein>
<evidence type="ECO:0000313" key="3">
    <source>
        <dbReference type="EMBL" id="MBC6491633.1"/>
    </source>
</evidence>
<keyword evidence="1" id="KW-0732">Signal</keyword>
<gene>
    <name evidence="3" type="ORF">BC349_11275</name>
</gene>
<accession>A0ABR7MAP1</accession>
<dbReference type="CDD" id="cd12797">
    <property type="entry name" value="M23_peptidase"/>
    <property type="match status" value="1"/>
</dbReference>
<dbReference type="RefSeq" id="WP_187256960.1">
    <property type="nucleotide sequence ID" value="NZ_JBHULF010000007.1"/>
</dbReference>
<reference evidence="3 4" key="1">
    <citation type="submission" date="2016-07" db="EMBL/GenBank/DDBJ databases">
        <title>Genome analysis of Flavihumibacter stibioxidans YS-17.</title>
        <authorList>
            <person name="Shi K."/>
            <person name="Han Y."/>
            <person name="Wang G."/>
        </authorList>
    </citation>
    <scope>NUCLEOTIDE SEQUENCE [LARGE SCALE GENOMIC DNA]</scope>
    <source>
        <strain evidence="3 4">YS-17</strain>
    </source>
</reference>
<feature type="signal peptide" evidence="1">
    <location>
        <begin position="1"/>
        <end position="17"/>
    </location>
</feature>
<keyword evidence="4" id="KW-1185">Reference proteome</keyword>
<dbReference type="PANTHER" id="PTHR21666">
    <property type="entry name" value="PEPTIDASE-RELATED"/>
    <property type="match status" value="1"/>
</dbReference>
<dbReference type="InterPro" id="IPR011055">
    <property type="entry name" value="Dup_hybrid_motif"/>
</dbReference>
<dbReference type="EMBL" id="MBUA01000023">
    <property type="protein sequence ID" value="MBC6491633.1"/>
    <property type="molecule type" value="Genomic_DNA"/>
</dbReference>
<organism evidence="3 4">
    <name type="scientific">Flavihumibacter stibioxidans</name>
    <dbReference type="NCBI Taxonomy" id="1834163"/>
    <lineage>
        <taxon>Bacteria</taxon>
        <taxon>Pseudomonadati</taxon>
        <taxon>Bacteroidota</taxon>
        <taxon>Chitinophagia</taxon>
        <taxon>Chitinophagales</taxon>
        <taxon>Chitinophagaceae</taxon>
        <taxon>Flavihumibacter</taxon>
    </lineage>
</organism>
<feature type="chain" id="PRO_5046775534" description="M23ase beta-sheet core domain-containing protein" evidence="1">
    <location>
        <begin position="18"/>
        <end position="566"/>
    </location>
</feature>
<sequence>MTRLLVVILLLSVSAQAQYHSLPDYPKDYFRNPLGIPIDLSGNFGELRPNHFHMGLDLKTQRRENLPVYAAADGYISRIKVEPGGFGRAIYVNHPNGFTTVYCHLNDFFPELESWVKNRQYEKESWSLNDTIPANLFPVKKGSYLAKSGNTGGSQAPHLHFEIRRTSDEANLNPMLFGFPLPDNTRPSILRLAIYDRTKSVYEQSPRLVSVAARGPGSYVAPLQKLSSPDISLAMTAWDTHTGSSNLNGVFEAVLYDNDKAVIGFRMDAISYDATRYLNAHIDYKTRASGGPYLQHMSELPGYLNSIYQQFSGDGVIDLSDGAVHEISIVVKDAYGNESRATVPVQYNGTPAIPQMPAGQRFYPMMVDVFESDDCEFIIGERTLYDSVSIAYRKQAVSITGVVSAQHVIGSVSIPLQDAMMVRIRPTATLSPEERDRIVMQRITGTKKEVQKVNWQHDWAMAGFRDFGTFRLLVDQEPPQVVPIGFASGARLTAASRIAFTVTDNLGKWKVLRTELNGKWICFTNDKGRNFIYRFDEHCPPGDHELKVVAQDEAGNSVEQIFRFTR</sequence>
<dbReference type="Gene3D" id="2.70.70.10">
    <property type="entry name" value="Glucose Permease (Domain IIA)"/>
    <property type="match status" value="1"/>
</dbReference>
<dbReference type="Proteomes" id="UP000765802">
    <property type="component" value="Unassembled WGS sequence"/>
</dbReference>
<dbReference type="PANTHER" id="PTHR21666:SF285">
    <property type="entry name" value="M23 FAMILY METALLOPEPTIDASE"/>
    <property type="match status" value="1"/>
</dbReference>
<dbReference type="SUPFAM" id="SSF51261">
    <property type="entry name" value="Duplicated hybrid motif"/>
    <property type="match status" value="1"/>
</dbReference>
<comment type="caution">
    <text evidence="3">The sequence shown here is derived from an EMBL/GenBank/DDBJ whole genome shotgun (WGS) entry which is preliminary data.</text>
</comment>
<dbReference type="InterPro" id="IPR050570">
    <property type="entry name" value="Cell_wall_metabolism_enzyme"/>
</dbReference>
<evidence type="ECO:0000313" key="4">
    <source>
        <dbReference type="Proteomes" id="UP000765802"/>
    </source>
</evidence>
<proteinExistence type="predicted"/>
<dbReference type="InterPro" id="IPR016047">
    <property type="entry name" value="M23ase_b-sheet_dom"/>
</dbReference>
<evidence type="ECO:0000256" key="1">
    <source>
        <dbReference type="SAM" id="SignalP"/>
    </source>
</evidence>
<evidence type="ECO:0000259" key="2">
    <source>
        <dbReference type="Pfam" id="PF01551"/>
    </source>
</evidence>
<name>A0ABR7MAP1_9BACT</name>
<feature type="domain" description="M23ase beta-sheet core" evidence="2">
    <location>
        <begin position="52"/>
        <end position="118"/>
    </location>
</feature>